<protein>
    <submittedName>
        <fullName evidence="4">DNA-binding transcriptional MerR regulator</fullName>
    </submittedName>
</protein>
<dbReference type="OrthoDB" id="9802039at2"/>
<evidence type="ECO:0000256" key="1">
    <source>
        <dbReference type="ARBA" id="ARBA00023125"/>
    </source>
</evidence>
<accession>A0A562ULK3</accession>
<dbReference type="PANTHER" id="PTHR30204">
    <property type="entry name" value="REDOX-CYCLING DRUG-SENSING TRANSCRIPTIONAL ACTIVATOR SOXR"/>
    <property type="match status" value="1"/>
</dbReference>
<dbReference type="GO" id="GO:0003677">
    <property type="term" value="F:DNA binding"/>
    <property type="evidence" value="ECO:0007669"/>
    <property type="project" value="UniProtKB-KW"/>
</dbReference>
<dbReference type="SMART" id="SM00422">
    <property type="entry name" value="HTH_MERR"/>
    <property type="match status" value="1"/>
</dbReference>
<keyword evidence="1 4" id="KW-0238">DNA-binding</keyword>
<comment type="caution">
    <text evidence="4">The sequence shown here is derived from an EMBL/GenBank/DDBJ whole genome shotgun (WGS) entry which is preliminary data.</text>
</comment>
<name>A0A562ULK3_9ACTN</name>
<dbReference type="GO" id="GO:0003700">
    <property type="term" value="F:DNA-binding transcription factor activity"/>
    <property type="evidence" value="ECO:0007669"/>
    <property type="project" value="InterPro"/>
</dbReference>
<dbReference type="InterPro" id="IPR000551">
    <property type="entry name" value="MerR-type_HTH_dom"/>
</dbReference>
<evidence type="ECO:0000256" key="2">
    <source>
        <dbReference type="SAM" id="MobiDB-lite"/>
    </source>
</evidence>
<evidence type="ECO:0000313" key="4">
    <source>
        <dbReference type="EMBL" id="TWJ06492.1"/>
    </source>
</evidence>
<dbReference type="PROSITE" id="PS50937">
    <property type="entry name" value="HTH_MERR_2"/>
    <property type="match status" value="1"/>
</dbReference>
<dbReference type="Proteomes" id="UP000321617">
    <property type="component" value="Unassembled WGS sequence"/>
</dbReference>
<proteinExistence type="predicted"/>
<feature type="compositionally biased region" description="Pro residues" evidence="2">
    <location>
        <begin position="125"/>
        <end position="136"/>
    </location>
</feature>
<dbReference type="Gene3D" id="1.10.1660.10">
    <property type="match status" value="1"/>
</dbReference>
<sequence>MATIGETSETHHVPAHVLRHWEDVGLLHPSRNRAGHRVYGTEDDSRIRLIQCAKAAGMSLEQIRVMLTGDPTDRVRMLRGHAERLERRAAEIAASRRMVAHAVECPARDCPDCAAPHTSFGFPPARTPSPAVPPPLNGDSAPEPAQARRLRFNA</sequence>
<organism evidence="4 5">
    <name type="scientific">Stackebrandtia albiflava</name>
    <dbReference type="NCBI Taxonomy" id="406432"/>
    <lineage>
        <taxon>Bacteria</taxon>
        <taxon>Bacillati</taxon>
        <taxon>Actinomycetota</taxon>
        <taxon>Actinomycetes</taxon>
        <taxon>Glycomycetales</taxon>
        <taxon>Glycomycetaceae</taxon>
        <taxon>Stackebrandtia</taxon>
    </lineage>
</organism>
<dbReference type="EMBL" id="VLLL01000012">
    <property type="protein sequence ID" value="TWJ06492.1"/>
    <property type="molecule type" value="Genomic_DNA"/>
</dbReference>
<dbReference type="RefSeq" id="WP_147144569.1">
    <property type="nucleotide sequence ID" value="NZ_BAABIJ010000002.1"/>
</dbReference>
<gene>
    <name evidence="4" type="ORF">LX16_5229</name>
</gene>
<dbReference type="Pfam" id="PF13411">
    <property type="entry name" value="MerR_1"/>
    <property type="match status" value="1"/>
</dbReference>
<dbReference type="SUPFAM" id="SSF46955">
    <property type="entry name" value="Putative DNA-binding domain"/>
    <property type="match status" value="1"/>
</dbReference>
<dbReference type="InterPro" id="IPR047057">
    <property type="entry name" value="MerR_fam"/>
</dbReference>
<dbReference type="InterPro" id="IPR009061">
    <property type="entry name" value="DNA-bd_dom_put_sf"/>
</dbReference>
<feature type="domain" description="HTH merR-type" evidence="3">
    <location>
        <begin position="1"/>
        <end position="69"/>
    </location>
</feature>
<evidence type="ECO:0000259" key="3">
    <source>
        <dbReference type="PROSITE" id="PS50937"/>
    </source>
</evidence>
<dbReference type="AlphaFoldDB" id="A0A562ULK3"/>
<dbReference type="PANTHER" id="PTHR30204:SF98">
    <property type="entry name" value="HTH-TYPE TRANSCRIPTIONAL REGULATOR ADHR"/>
    <property type="match status" value="1"/>
</dbReference>
<keyword evidence="5" id="KW-1185">Reference proteome</keyword>
<feature type="region of interest" description="Disordered" evidence="2">
    <location>
        <begin position="121"/>
        <end position="154"/>
    </location>
</feature>
<evidence type="ECO:0000313" key="5">
    <source>
        <dbReference type="Proteomes" id="UP000321617"/>
    </source>
</evidence>
<reference evidence="4 5" key="1">
    <citation type="journal article" date="2013" name="Stand. Genomic Sci.">
        <title>Genomic Encyclopedia of Type Strains, Phase I: The one thousand microbial genomes (KMG-I) project.</title>
        <authorList>
            <person name="Kyrpides N.C."/>
            <person name="Woyke T."/>
            <person name="Eisen J.A."/>
            <person name="Garrity G."/>
            <person name="Lilburn T.G."/>
            <person name="Beck B.J."/>
            <person name="Whitman W.B."/>
            <person name="Hugenholtz P."/>
            <person name="Klenk H.P."/>
        </authorList>
    </citation>
    <scope>NUCLEOTIDE SEQUENCE [LARGE SCALE GENOMIC DNA]</scope>
    <source>
        <strain evidence="4 5">DSM 45044</strain>
    </source>
</reference>